<gene>
    <name evidence="3" type="ORF">GT409_12135</name>
</gene>
<evidence type="ECO:0000313" key="3">
    <source>
        <dbReference type="EMBL" id="QHI70162.1"/>
    </source>
</evidence>
<reference evidence="3 4" key="1">
    <citation type="submission" date="2020-01" db="EMBL/GenBank/DDBJ databases">
        <title>Ponticoccus aerotolerans gen. nov., sp. nov., an anaerobic bacterium and proposal of Ponticoccusceae fam. nov., Ponticoccusles ord. nov. and Ponticoccuse classis nov. in the phylum Kiritimatiellaeota.</title>
        <authorList>
            <person name="Zhou L.Y."/>
            <person name="Du Z.J."/>
        </authorList>
    </citation>
    <scope>NUCLEOTIDE SEQUENCE [LARGE SCALE GENOMIC DNA]</scope>
    <source>
        <strain evidence="3 4">S-5007</strain>
    </source>
</reference>
<sequence>MFLLEMVLFQNFLEKFKMKQFVFIGVFLLSVACFGTLTFSMVGVPPGYVNVKEYGAVGDGVTDDTVAIRSALQVCKKVYFPAGVYVLTNGFELSQSIIIMGAGTPALAPFPLRDDDKRFLRSGSVPNLPGTVLLFRGTGQAVLHTVRQDTFSSMRYALKTHPNSPFFISDLAIVLDVQVFNEEGLLTTPEDDQSADYDVGLLIDNSSAGTVQNVAVFGYWNKAGLCVVSRGDTIIPDCNTFWNCSFMGDRGVALVGSGSVLGPKLSSTRFYGCDIFAGDHHKRGTAWGTTALYIDGIAETSSVISGHSFYGGCVRTYLNQAVKLDHVSHVAFFGTVFELPPWNSGGVELVRVNDSGCVVGTADTKDISFVSCRHRGLGFSKLAQVMTNGNMFVVNDNHHTVACYGDGKAVRIMAIPGLDPVLQLTDDTESSNSGWTIRMDVSERNILNVRYNNASKYSILTGELD</sequence>
<dbReference type="SUPFAM" id="SSF51126">
    <property type="entry name" value="Pectin lyase-like"/>
    <property type="match status" value="1"/>
</dbReference>
<dbReference type="AlphaFoldDB" id="A0A6P1M7Z1"/>
<dbReference type="Proteomes" id="UP000464954">
    <property type="component" value="Chromosome"/>
</dbReference>
<protein>
    <recommendedName>
        <fullName evidence="2">Rhamnogalacturonase A/B/Epimerase-like pectate lyase domain-containing protein</fullName>
    </recommendedName>
</protein>
<dbReference type="Pfam" id="PF12708">
    <property type="entry name" value="Pect-lyase_RHGA_epim"/>
    <property type="match status" value="1"/>
</dbReference>
<dbReference type="InterPro" id="IPR024535">
    <property type="entry name" value="RHGA/B-epi-like_pectate_lyase"/>
</dbReference>
<keyword evidence="4" id="KW-1185">Reference proteome</keyword>
<keyword evidence="1" id="KW-0812">Transmembrane</keyword>
<evidence type="ECO:0000256" key="1">
    <source>
        <dbReference type="SAM" id="Phobius"/>
    </source>
</evidence>
<proteinExistence type="predicted"/>
<dbReference type="KEGG" id="taer:GT409_12135"/>
<feature type="domain" description="Rhamnogalacturonase A/B/Epimerase-like pectate lyase" evidence="2">
    <location>
        <begin position="48"/>
        <end position="105"/>
    </location>
</feature>
<dbReference type="RefSeq" id="WP_160629341.1">
    <property type="nucleotide sequence ID" value="NZ_CP047593.1"/>
</dbReference>
<feature type="transmembrane region" description="Helical" evidence="1">
    <location>
        <begin position="21"/>
        <end position="42"/>
    </location>
</feature>
<evidence type="ECO:0000259" key="2">
    <source>
        <dbReference type="Pfam" id="PF12708"/>
    </source>
</evidence>
<evidence type="ECO:0000313" key="4">
    <source>
        <dbReference type="Proteomes" id="UP000464954"/>
    </source>
</evidence>
<dbReference type="InterPro" id="IPR012334">
    <property type="entry name" value="Pectin_lyas_fold"/>
</dbReference>
<keyword evidence="1" id="KW-0472">Membrane</keyword>
<name>A0A6P1M7Z1_9BACT</name>
<dbReference type="Gene3D" id="2.160.20.10">
    <property type="entry name" value="Single-stranded right-handed beta-helix, Pectin lyase-like"/>
    <property type="match status" value="1"/>
</dbReference>
<keyword evidence="1" id="KW-1133">Transmembrane helix</keyword>
<accession>A0A6P1M7Z1</accession>
<organism evidence="3 4">
    <name type="scientific">Tichowtungia aerotolerans</name>
    <dbReference type="NCBI Taxonomy" id="2697043"/>
    <lineage>
        <taxon>Bacteria</taxon>
        <taxon>Pseudomonadati</taxon>
        <taxon>Kiritimatiellota</taxon>
        <taxon>Tichowtungiia</taxon>
        <taxon>Tichowtungiales</taxon>
        <taxon>Tichowtungiaceae</taxon>
        <taxon>Tichowtungia</taxon>
    </lineage>
</organism>
<dbReference type="EMBL" id="CP047593">
    <property type="protein sequence ID" value="QHI70162.1"/>
    <property type="molecule type" value="Genomic_DNA"/>
</dbReference>
<dbReference type="InterPro" id="IPR011050">
    <property type="entry name" value="Pectin_lyase_fold/virulence"/>
</dbReference>